<sequence>GGTGKTQLALKFVSENPSRFKHVWFLDATSDATLTADFETLGKAACVGRSVEDVRDFLRRIHENWLVIFDNADDSNVDLGNYIPQCNHGNIIITSRLTEVKQMASPDFHINFQDLEQSDAVDLLLKHAHVDFSNNNQQLASVIVLALGCQALAVATAGAYIASTATCTLSEYLSLFERKRKQLLDYKMKTLDSYQKTVLSAFQLSFEKLSPSAKLFMQICAFFHHTAIPVELFYRASAFTDNDLWPEEKDKASAVEELKQFLSYFAHDGSWNDMIDELDGLSLTIYDASAKTLSFHSVLQMCVQYTIVDKEK</sequence>
<reference evidence="1" key="1">
    <citation type="submission" date="2023-06" db="EMBL/GenBank/DDBJ databases">
        <authorList>
            <consortium name="Lawrence Berkeley National Laboratory"/>
            <person name="Ahrendt S."/>
            <person name="Sahu N."/>
            <person name="Indic B."/>
            <person name="Wong-Bajracharya J."/>
            <person name="Merenyi Z."/>
            <person name="Ke H.-M."/>
            <person name="Monk M."/>
            <person name="Kocsube S."/>
            <person name="Drula E."/>
            <person name="Lipzen A."/>
            <person name="Balint B."/>
            <person name="Henrissat B."/>
            <person name="Andreopoulos B."/>
            <person name="Martin F.M."/>
            <person name="Harder C.B."/>
            <person name="Rigling D."/>
            <person name="Ford K.L."/>
            <person name="Foster G.D."/>
            <person name="Pangilinan J."/>
            <person name="Papanicolaou A."/>
            <person name="Barry K."/>
            <person name="LaButti K."/>
            <person name="Viragh M."/>
            <person name="Koriabine M."/>
            <person name="Yan M."/>
            <person name="Riley R."/>
            <person name="Champramary S."/>
            <person name="Plett K.L."/>
            <person name="Tsai I.J."/>
            <person name="Slot J."/>
            <person name="Sipos G."/>
            <person name="Plett J."/>
            <person name="Nagy L.G."/>
            <person name="Grigoriev I.V."/>
        </authorList>
    </citation>
    <scope>NUCLEOTIDE SEQUENCE</scope>
    <source>
        <strain evidence="1">ICMP 16352</strain>
    </source>
</reference>
<protein>
    <submittedName>
        <fullName evidence="1">P-loop containing nucleoside triphosphate hydrolase protein</fullName>
    </submittedName>
</protein>
<dbReference type="PANTHER" id="PTHR35205:SF1">
    <property type="entry name" value="ZU5 DOMAIN-CONTAINING PROTEIN"/>
    <property type="match status" value="1"/>
</dbReference>
<dbReference type="Gene3D" id="3.40.50.300">
    <property type="entry name" value="P-loop containing nucleotide triphosphate hydrolases"/>
    <property type="match status" value="1"/>
</dbReference>
<dbReference type="PANTHER" id="PTHR35205">
    <property type="entry name" value="NB-ARC AND TPR DOMAIN PROTEIN"/>
    <property type="match status" value="1"/>
</dbReference>
<dbReference type="SUPFAM" id="SSF52540">
    <property type="entry name" value="P-loop containing nucleoside triphosphate hydrolases"/>
    <property type="match status" value="1"/>
</dbReference>
<keyword evidence="1" id="KW-0378">Hydrolase</keyword>
<dbReference type="AlphaFoldDB" id="A0AA39PNY6"/>
<dbReference type="GO" id="GO:0043531">
    <property type="term" value="F:ADP binding"/>
    <property type="evidence" value="ECO:0007669"/>
    <property type="project" value="InterPro"/>
</dbReference>
<proteinExistence type="predicted"/>
<dbReference type="GO" id="GO:0016787">
    <property type="term" value="F:hydrolase activity"/>
    <property type="evidence" value="ECO:0007669"/>
    <property type="project" value="UniProtKB-KW"/>
</dbReference>
<comment type="caution">
    <text evidence="1">The sequence shown here is derived from an EMBL/GenBank/DDBJ whole genome shotgun (WGS) entry which is preliminary data.</text>
</comment>
<feature type="non-terminal residue" evidence="1">
    <location>
        <position position="1"/>
    </location>
</feature>
<feature type="non-terminal residue" evidence="1">
    <location>
        <position position="312"/>
    </location>
</feature>
<name>A0AA39PNY6_9AGAR</name>
<organism evidence="1 2">
    <name type="scientific">Armillaria novae-zelandiae</name>
    <dbReference type="NCBI Taxonomy" id="153914"/>
    <lineage>
        <taxon>Eukaryota</taxon>
        <taxon>Fungi</taxon>
        <taxon>Dikarya</taxon>
        <taxon>Basidiomycota</taxon>
        <taxon>Agaricomycotina</taxon>
        <taxon>Agaricomycetes</taxon>
        <taxon>Agaricomycetidae</taxon>
        <taxon>Agaricales</taxon>
        <taxon>Marasmiineae</taxon>
        <taxon>Physalacriaceae</taxon>
        <taxon>Armillaria</taxon>
    </lineage>
</organism>
<evidence type="ECO:0000313" key="1">
    <source>
        <dbReference type="EMBL" id="KAK0487161.1"/>
    </source>
</evidence>
<keyword evidence="2" id="KW-1185">Reference proteome</keyword>
<dbReference type="EMBL" id="JAUEPR010000003">
    <property type="protein sequence ID" value="KAK0487161.1"/>
    <property type="molecule type" value="Genomic_DNA"/>
</dbReference>
<evidence type="ECO:0000313" key="2">
    <source>
        <dbReference type="Proteomes" id="UP001175227"/>
    </source>
</evidence>
<accession>A0AA39PNY6</accession>
<dbReference type="Proteomes" id="UP001175227">
    <property type="component" value="Unassembled WGS sequence"/>
</dbReference>
<gene>
    <name evidence="1" type="ORF">IW261DRAFT_1307031</name>
</gene>
<dbReference type="InterPro" id="IPR027417">
    <property type="entry name" value="P-loop_NTPase"/>
</dbReference>